<reference evidence="3 5" key="2">
    <citation type="submission" date="2018-06" db="EMBL/GenBank/DDBJ databases">
        <authorList>
            <consortium name="Pathogen Informatics"/>
            <person name="Doyle S."/>
        </authorList>
    </citation>
    <scope>NUCLEOTIDE SEQUENCE [LARGE SCALE GENOMIC DNA]</scope>
    <source>
        <strain evidence="3 5">NCTC12022</strain>
    </source>
</reference>
<reference evidence="2 4" key="1">
    <citation type="submission" date="2015-11" db="EMBL/GenBank/DDBJ databases">
        <title>Genomic analysis of 38 Legionella species identifies large and diverse effector repertoires.</title>
        <authorList>
            <person name="Burstein D."/>
            <person name="Amaro F."/>
            <person name="Zusman T."/>
            <person name="Lifshitz Z."/>
            <person name="Cohen O."/>
            <person name="Gilbert J.A."/>
            <person name="Pupko T."/>
            <person name="Shuman H.A."/>
            <person name="Segal G."/>
        </authorList>
    </citation>
    <scope>NUCLEOTIDE SEQUENCE [LARGE SCALE GENOMIC DNA]</scope>
    <source>
        <strain evidence="2 4">WO-44C</strain>
    </source>
</reference>
<dbReference type="PATRIC" id="fig|453.4.peg.705"/>
<evidence type="ECO:0000313" key="4">
    <source>
        <dbReference type="Proteomes" id="UP000054698"/>
    </source>
</evidence>
<dbReference type="Proteomes" id="UP000251942">
    <property type="component" value="Unassembled WGS sequence"/>
</dbReference>
<protein>
    <recommendedName>
        <fullName evidence="6">Transposase</fullName>
    </recommendedName>
</protein>
<evidence type="ECO:0000313" key="3">
    <source>
        <dbReference type="EMBL" id="SPX59716.1"/>
    </source>
</evidence>
<proteinExistence type="predicted"/>
<dbReference type="Proteomes" id="UP000054698">
    <property type="component" value="Unassembled WGS sequence"/>
</dbReference>
<dbReference type="OrthoDB" id="5652175at2"/>
<accession>A0A0W0U4E5</accession>
<dbReference type="EMBL" id="UASS01000002">
    <property type="protein sequence ID" value="SPX59716.1"/>
    <property type="molecule type" value="Genomic_DNA"/>
</dbReference>
<evidence type="ECO:0000256" key="1">
    <source>
        <dbReference type="SAM" id="Coils"/>
    </source>
</evidence>
<gene>
    <name evidence="2" type="ORF">Lfee_0651</name>
    <name evidence="3" type="ORF">NCTC12022_00427</name>
</gene>
<dbReference type="STRING" id="453.Lfee_0651"/>
<dbReference type="Pfam" id="PF19776">
    <property type="entry name" value="DUF6262"/>
    <property type="match status" value="1"/>
</dbReference>
<dbReference type="EMBL" id="LNYB01000020">
    <property type="protein sequence ID" value="KTD02898.1"/>
    <property type="molecule type" value="Genomic_DNA"/>
</dbReference>
<evidence type="ECO:0000313" key="2">
    <source>
        <dbReference type="EMBL" id="KTD02898.1"/>
    </source>
</evidence>
<evidence type="ECO:0008006" key="6">
    <source>
        <dbReference type="Google" id="ProtNLM"/>
    </source>
</evidence>
<keyword evidence="4" id="KW-1185">Reference proteome</keyword>
<feature type="coiled-coil region" evidence="1">
    <location>
        <begin position="92"/>
        <end position="119"/>
    </location>
</feature>
<organism evidence="2 4">
    <name type="scientific">Legionella feeleii</name>
    <dbReference type="NCBI Taxonomy" id="453"/>
    <lineage>
        <taxon>Bacteria</taxon>
        <taxon>Pseudomonadati</taxon>
        <taxon>Pseudomonadota</taxon>
        <taxon>Gammaproteobacteria</taxon>
        <taxon>Legionellales</taxon>
        <taxon>Legionellaceae</taxon>
        <taxon>Legionella</taxon>
    </lineage>
</organism>
<dbReference type="RefSeq" id="WP_058443870.1">
    <property type="nucleotide sequence ID" value="NZ_CAAAHT010000065.1"/>
</dbReference>
<dbReference type="InterPro" id="IPR046229">
    <property type="entry name" value="TnpC-like"/>
</dbReference>
<evidence type="ECO:0000313" key="5">
    <source>
        <dbReference type="Proteomes" id="UP000251942"/>
    </source>
</evidence>
<sequence>MSNKYPDTTGIKDAARKKSEETLSKVLEALKIMEEQSISINFNSVSNFTGVTKAWLYKQAKVKDLIHKARDAKNNLLMQDQAIQLGLKNKEIDILTNQNKYLRQQISELKQQLEVAYAAIYKQEE</sequence>
<dbReference type="AlphaFoldDB" id="A0A0W0U4E5"/>
<name>A0A0W0U4E5_9GAMM</name>
<keyword evidence="1" id="KW-0175">Coiled coil</keyword>